<accession>A0A8S3ULI6</accession>
<name>A0A8S3ULI6_MYTED</name>
<dbReference type="EMBL" id="CAJPWZ010002737">
    <property type="protein sequence ID" value="CAG2244440.1"/>
    <property type="molecule type" value="Genomic_DNA"/>
</dbReference>
<organism evidence="1 2">
    <name type="scientific">Mytilus edulis</name>
    <name type="common">Blue mussel</name>
    <dbReference type="NCBI Taxonomy" id="6550"/>
    <lineage>
        <taxon>Eukaryota</taxon>
        <taxon>Metazoa</taxon>
        <taxon>Spiralia</taxon>
        <taxon>Lophotrochozoa</taxon>
        <taxon>Mollusca</taxon>
        <taxon>Bivalvia</taxon>
        <taxon>Autobranchia</taxon>
        <taxon>Pteriomorphia</taxon>
        <taxon>Mytilida</taxon>
        <taxon>Mytiloidea</taxon>
        <taxon>Mytilidae</taxon>
        <taxon>Mytilinae</taxon>
        <taxon>Mytilus</taxon>
    </lineage>
</organism>
<sequence>MDFPDLCVYSIYVSNILRANGIILPVVELRRNEAMYTFNILNIFNGHRTEPSEMPCGSRAEGLAMLAGRADLSSSDEDVIIFANDFKVCEDKSEIEALCLSYPMSCPILRIPDVTCPGYAKLVLVKMSSKLRKFSEFKGRDYFLKNSLKERIADNFDRKYHCTFHGPAVKVELLSQTTTSSDNSERNSPKKFEFKNKDYVLCLKGQSWPVEAYEWKTRHRPSNWPPKKLFDNIIKSGYLLAGVGNKQSEEKCNTMEGIF</sequence>
<dbReference type="OrthoDB" id="10517719at2759"/>
<dbReference type="AlphaFoldDB" id="A0A8S3ULI6"/>
<keyword evidence="2" id="KW-1185">Reference proteome</keyword>
<comment type="caution">
    <text evidence="1">The sequence shown here is derived from an EMBL/GenBank/DDBJ whole genome shotgun (WGS) entry which is preliminary data.</text>
</comment>
<evidence type="ECO:0000313" key="1">
    <source>
        <dbReference type="EMBL" id="CAG2244440.1"/>
    </source>
</evidence>
<gene>
    <name evidence="1" type="ORF">MEDL_56484</name>
</gene>
<proteinExistence type="predicted"/>
<dbReference type="Proteomes" id="UP000683360">
    <property type="component" value="Unassembled WGS sequence"/>
</dbReference>
<protein>
    <submittedName>
        <fullName evidence="1">Uncharacterized protein</fullName>
    </submittedName>
</protein>
<reference evidence="1" key="1">
    <citation type="submission" date="2021-03" db="EMBL/GenBank/DDBJ databases">
        <authorList>
            <person name="Bekaert M."/>
        </authorList>
    </citation>
    <scope>NUCLEOTIDE SEQUENCE</scope>
</reference>
<evidence type="ECO:0000313" key="2">
    <source>
        <dbReference type="Proteomes" id="UP000683360"/>
    </source>
</evidence>